<dbReference type="GeneID" id="12839"/>
<reference evidence="1" key="3">
    <citation type="journal article" date="2000" name="Genome Res.">
        <title>RIKEN integrated sequence analysis (RISA) system--384-format sequencing pipeline with 384 multicapillary sequencer.</title>
        <authorList>
            <person name="Shibata K."/>
            <person name="Itoh M."/>
            <person name="Aizawa K."/>
            <person name="Nagaoka S."/>
            <person name="Sasaki N."/>
            <person name="Carninci P."/>
            <person name="Konno H."/>
            <person name="Akiyama J."/>
            <person name="Nishi K."/>
            <person name="Kitsunai T."/>
            <person name="Tashiro H."/>
            <person name="Itoh M."/>
            <person name="Sumi N."/>
            <person name="Ishii Y."/>
            <person name="Nakamura S."/>
            <person name="Hazama M."/>
            <person name="Nishine T."/>
            <person name="Harada A."/>
            <person name="Yamamoto R."/>
            <person name="Matsumoto H."/>
            <person name="Sakaguchi S."/>
            <person name="Ikegami T."/>
            <person name="Kashiwagi K."/>
            <person name="Fujiwake S."/>
            <person name="Inoue K."/>
            <person name="Togawa Y."/>
            <person name="Izawa M."/>
            <person name="Ohara E."/>
            <person name="Watahiki M."/>
            <person name="Yoneda Y."/>
            <person name="Ishikawa T."/>
            <person name="Ozawa K."/>
            <person name="Tanaka T."/>
            <person name="Matsuura S."/>
            <person name="Kawai J."/>
            <person name="Okazaki Y."/>
            <person name="Muramatsu M."/>
            <person name="Inoue Y."/>
            <person name="Kira A."/>
            <person name="Hayashizaki Y."/>
        </authorList>
    </citation>
    <scope>NUCLEOTIDE SEQUENCE</scope>
    <source>
        <strain evidence="1">C57BL/6J</strain>
        <tissue evidence="1">Head</tissue>
    </source>
</reference>
<dbReference type="DNASU" id="12839"/>
<reference evidence="1" key="6">
    <citation type="journal article" date="2002" name="Nature">
        <title>Analysis of the mouse transcriptome based on functional annotation of 60,770 full-length cDNAs.</title>
        <authorList>
            <consortium name="The FANTOM Consortium and the RIKEN Genome Exploration Research Group Phase I and II Team"/>
        </authorList>
    </citation>
    <scope>NUCLEOTIDE SEQUENCE</scope>
    <source>
        <strain evidence="1">C57BL/6J</strain>
        <tissue evidence="1">Head</tissue>
    </source>
</reference>
<dbReference type="AGR" id="MGI:88465"/>
<dbReference type="MGI" id="MGI:88465">
    <property type="gene designation" value="Col9a1"/>
</dbReference>
<dbReference type="AlphaFoldDB" id="Q8CEP0"/>
<dbReference type="EMBL" id="AK017395">
    <property type="protein sequence ID" value="BAC25515.1"/>
    <property type="molecule type" value="mRNA"/>
</dbReference>
<organism evidence="1">
    <name type="scientific">Mus musculus</name>
    <name type="common">Mouse</name>
    <dbReference type="NCBI Taxonomy" id="10090"/>
    <lineage>
        <taxon>Eukaryota</taxon>
        <taxon>Metazoa</taxon>
        <taxon>Chordata</taxon>
        <taxon>Craniata</taxon>
        <taxon>Vertebrata</taxon>
        <taxon>Euteleostomi</taxon>
        <taxon>Mammalia</taxon>
        <taxon>Eutheria</taxon>
        <taxon>Euarchontoglires</taxon>
        <taxon>Glires</taxon>
        <taxon>Rodentia</taxon>
        <taxon>Myomorpha</taxon>
        <taxon>Muroidea</taxon>
        <taxon>Muridae</taxon>
        <taxon>Murinae</taxon>
        <taxon>Mus</taxon>
        <taxon>Mus</taxon>
    </lineage>
</organism>
<dbReference type="CTD" id="1297"/>
<proteinExistence type="evidence at transcript level"/>
<reference evidence="1" key="8">
    <citation type="journal article" date="2005" name="Science">
        <title>Antisense Transcription in the Mammalian Transcriptome.</title>
        <authorList>
            <consortium name="RIKEN Genome Exploration Research Group and Genome Science Group (Genome Network Project Core Group) and the FANTOM Consortium"/>
        </authorList>
    </citation>
    <scope>NUCLEOTIDE SEQUENCE</scope>
    <source>
        <strain evidence="1">C57BL/6J</strain>
        <tissue evidence="1">Head</tissue>
    </source>
</reference>
<sequence>KEHLAKGRTSEIRSVVGSLHKAHLLAECGGRNDTKTGAKPQRFHL</sequence>
<dbReference type="RefSeq" id="NP_031766.3">
    <property type="nucleotide sequence ID" value="NM_007740.3"/>
</dbReference>
<evidence type="ECO:0000313" key="2">
    <source>
        <dbReference type="MGI" id="MGI:88465"/>
    </source>
</evidence>
<reference evidence="1" key="5">
    <citation type="journal article" date="2001" name="Nature">
        <title>Functional annotation of a full-length mouse cDNA collection.</title>
        <authorList>
            <consortium name="The RIKEN Genome Exploration Research Group Phase II Team and the FANTOM Consortium"/>
        </authorList>
    </citation>
    <scope>NUCLEOTIDE SEQUENCE</scope>
    <source>
        <strain evidence="1">C57BL/6J</strain>
        <tissue evidence="1">Head</tissue>
    </source>
</reference>
<dbReference type="RefSeq" id="NP_001277620.1">
    <property type="nucleotide sequence ID" value="NM_001290691.1"/>
</dbReference>
<name>Q8CEP0_MOUSE</name>
<reference evidence="1" key="7">
    <citation type="journal article" date="2005" name="Science">
        <title>The Transcriptional Landscape of the Mammalian Genome.</title>
        <authorList>
            <consortium name="The FANTOM Consortium"/>
            <consortium name="Riken Genome Exploration Research Group and Genome Science Group (Genome Network Project Core Group)"/>
        </authorList>
    </citation>
    <scope>NUCLEOTIDE SEQUENCE</scope>
    <source>
        <strain evidence="1">C57BL/6J</strain>
        <tissue evidence="1">Head</tissue>
    </source>
</reference>
<protein>
    <submittedName>
        <fullName evidence="1">Uncharacterized protein</fullName>
    </submittedName>
</protein>
<evidence type="ECO:0000313" key="1">
    <source>
        <dbReference type="EMBL" id="BAC25515.1"/>
    </source>
</evidence>
<dbReference type="BioGRID-ORCS" id="12839">
    <property type="hits" value="0 hits in 75 CRISPR screens"/>
</dbReference>
<dbReference type="KEGG" id="mmu:12839"/>
<reference evidence="1" key="1">
    <citation type="journal article" date="1999" name="Methods Enzymol.">
        <title>High-efficiency full-length cDNA cloning.</title>
        <authorList>
            <person name="Carninci P."/>
            <person name="Hayashizaki Y."/>
        </authorList>
    </citation>
    <scope>NUCLEOTIDE SEQUENCE</scope>
    <source>
        <strain evidence="1">C57BL/6J</strain>
        <tissue evidence="1">Head</tissue>
    </source>
</reference>
<feature type="non-terminal residue" evidence="1">
    <location>
        <position position="1"/>
    </location>
</feature>
<gene>
    <name evidence="2" type="primary">Col9a1</name>
</gene>
<accession>Q8CEP0</accession>
<reference evidence="1" key="2">
    <citation type="journal article" date="2000" name="Genome Res.">
        <title>Normalization and subtraction of cap-trapper-selected cDNAs to prepare full-length cDNA libraries for rapid discovery of new genes.</title>
        <authorList>
            <person name="Carninci P."/>
            <person name="Shibata Y."/>
            <person name="Hayatsu N."/>
            <person name="Sugahara Y."/>
            <person name="Shibata K."/>
            <person name="Itoh M."/>
            <person name="Konno H."/>
            <person name="Okazaki Y."/>
            <person name="Muramatsu M."/>
            <person name="Hayashizaki Y."/>
        </authorList>
    </citation>
    <scope>NUCLEOTIDE SEQUENCE</scope>
    <source>
        <strain evidence="1">C57BL/6J</strain>
        <tissue evidence="1">Head</tissue>
    </source>
</reference>
<dbReference type="OrthoDB" id="6161718at2759"/>
<reference evidence="1" key="4">
    <citation type="submission" date="2000-07" db="EMBL/GenBank/DDBJ databases">
        <authorList>
            <person name="Adachi J."/>
            <person name="Aizawa K."/>
            <person name="Akahira S."/>
            <person name="Akimura T."/>
            <person name="Arai A."/>
            <person name="Aono H."/>
            <person name="Arakawa T."/>
            <person name="Bono H."/>
            <person name="Carninci P."/>
            <person name="Fukuda S."/>
            <person name="Fukunishi Y."/>
            <person name="Furuno M."/>
            <person name="Hanagaki T."/>
            <person name="Hara A."/>
            <person name="Hayatsu N."/>
            <person name="Hiramoto K."/>
            <person name="Hiraoka T."/>
            <person name="Hori F."/>
            <person name="Imotani K."/>
            <person name="Ishii Y."/>
            <person name="Itoh M."/>
            <person name="Izawa M."/>
            <person name="Kasukawa T."/>
            <person name="Kato H."/>
            <person name="Kawai J."/>
            <person name="Kojima Y."/>
            <person name="Konno H."/>
            <person name="Kouda M."/>
            <person name="Koya S."/>
            <person name="Kurihara C."/>
            <person name="Matsuyama T."/>
            <person name="Miyazaki A."/>
            <person name="Nishi K."/>
            <person name="Nomura K."/>
            <person name="Numazaki R."/>
            <person name="Ohno M."/>
            <person name="Okazaki Y."/>
            <person name="Okido T."/>
            <person name="Owa C."/>
            <person name="Saito H."/>
            <person name="Saito R."/>
            <person name="Sakai C."/>
            <person name="Sakai K."/>
            <person name="Sano H."/>
            <person name="Sasaki D."/>
            <person name="Shibata K."/>
            <person name="Shibata Y."/>
            <person name="Shinagawa A."/>
            <person name="Shiraki T."/>
            <person name="Sogabe Y."/>
            <person name="Suzuki H."/>
            <person name="Tagami M."/>
            <person name="Tagawa A."/>
            <person name="Takahashi F."/>
            <person name="Tanaka T."/>
            <person name="Tejima Y."/>
            <person name="Toya T."/>
            <person name="Yamamura T."/>
            <person name="Yasunishi A."/>
            <person name="Yoshida K."/>
            <person name="Yoshino M."/>
            <person name="Muramatsu M."/>
            <person name="Hayashizaki Y."/>
        </authorList>
    </citation>
    <scope>NUCLEOTIDE SEQUENCE</scope>
    <source>
        <strain evidence="1">C57BL/6J</strain>
        <tissue evidence="1">Head</tissue>
    </source>
</reference>